<reference evidence="2" key="2">
    <citation type="submission" date="2025-08" db="UniProtKB">
        <authorList>
            <consortium name="RefSeq"/>
        </authorList>
    </citation>
    <scope>IDENTIFICATION</scope>
    <source>
        <tissue evidence="2">Leaf</tissue>
    </source>
</reference>
<dbReference type="RefSeq" id="XP_075106879.1">
    <property type="nucleotide sequence ID" value="XM_075250778.1"/>
</dbReference>
<organism evidence="1 2">
    <name type="scientific">Nicotiana tabacum</name>
    <name type="common">Common tobacco</name>
    <dbReference type="NCBI Taxonomy" id="4097"/>
    <lineage>
        <taxon>Eukaryota</taxon>
        <taxon>Viridiplantae</taxon>
        <taxon>Streptophyta</taxon>
        <taxon>Embryophyta</taxon>
        <taxon>Tracheophyta</taxon>
        <taxon>Spermatophyta</taxon>
        <taxon>Magnoliopsida</taxon>
        <taxon>eudicotyledons</taxon>
        <taxon>Gunneridae</taxon>
        <taxon>Pentapetalae</taxon>
        <taxon>asterids</taxon>
        <taxon>lamiids</taxon>
        <taxon>Solanales</taxon>
        <taxon>Solanaceae</taxon>
        <taxon>Nicotianoideae</taxon>
        <taxon>Nicotianeae</taxon>
        <taxon>Nicotiana</taxon>
    </lineage>
</organism>
<keyword evidence="1" id="KW-1185">Reference proteome</keyword>
<evidence type="ECO:0000313" key="2">
    <source>
        <dbReference type="RefSeq" id="XP_075106879.1"/>
    </source>
</evidence>
<dbReference type="Proteomes" id="UP000790787">
    <property type="component" value="Chromosome 4"/>
</dbReference>
<reference evidence="1" key="1">
    <citation type="journal article" date="2014" name="Nat. Commun.">
        <title>The tobacco genome sequence and its comparison with those of tomato and potato.</title>
        <authorList>
            <person name="Sierro N."/>
            <person name="Battey J.N."/>
            <person name="Ouadi S."/>
            <person name="Bakaher N."/>
            <person name="Bovet L."/>
            <person name="Willig A."/>
            <person name="Goepfert S."/>
            <person name="Peitsch M.C."/>
            <person name="Ivanov N.V."/>
        </authorList>
    </citation>
    <scope>NUCLEOTIDE SEQUENCE [LARGE SCALE GENOMIC DNA]</scope>
</reference>
<gene>
    <name evidence="2" type="primary">LOC142161699</name>
</gene>
<evidence type="ECO:0000313" key="1">
    <source>
        <dbReference type="Proteomes" id="UP000790787"/>
    </source>
</evidence>
<sequence length="248" mass="27384">MEKISSVELEYMDFASIGEVANSPLTLYNNGGNFIYAKASEGENPDKVHGVFLCRGDVAPKDCQNCIDKATEQILSVCHLKKQAIIWYDECLIRYSNVSFVSTLDYSGGFILYNTKNVSRPEQFKGILDAMFDNLTFQATSVKPNLKYAANSDELELFQTLYGMVQCLPDLSAADCRACLNRARSEISTPLSAIVQRGCRVLFASCNIRYELYPFLNPGGRGPGPGAPQPSTSQGNEDKGKYKIFSST</sequence>
<name>A0AC58UC98_TOBAC</name>
<protein>
    <submittedName>
        <fullName evidence="2">Cysteine-rich repeat secretory protein 38-like</fullName>
    </submittedName>
</protein>
<accession>A0AC58UC98</accession>
<proteinExistence type="predicted"/>